<dbReference type="Pfam" id="PF00793">
    <property type="entry name" value="DAHP_synth_1"/>
    <property type="match status" value="1"/>
</dbReference>
<dbReference type="GO" id="GO:0005737">
    <property type="term" value="C:cytoplasm"/>
    <property type="evidence" value="ECO:0007669"/>
    <property type="project" value="UniProtKB-SubCell"/>
</dbReference>
<name>A0A1F6GUS7_9PROT</name>
<sequence length="274" mass="30341">MMQLAPNLTLDPKRQVLLAGNCVLETREIAFRTAEFLVGLAKKLDVDYVFKASYKKDNRSSEQYFSGLPLDQALRIYEDIKKEFGVPVVSDVHYPTEINEGVGQVVDILQIPAYLVMQTELVLAVAATGKPVNLKKAQFLHPEDMGKVVAKAKSTGNDKILLTERGTCFGYRDLVVDPRSFFIMKETGCPVIFDAGHSIRKYGVPSADPKGGAKEYLPTLMSAAAATNLSGLFIEVHPEPQKALCDAASQLSFPEAERLITHYMKIARFVRDLE</sequence>
<keyword evidence="6" id="KW-0963">Cytoplasm</keyword>
<dbReference type="EMBL" id="MFNF01000028">
    <property type="protein sequence ID" value="OGH01809.1"/>
    <property type="molecule type" value="Genomic_DNA"/>
</dbReference>
<keyword evidence="7" id="KW-0808">Transferase</keyword>
<comment type="caution">
    <text evidence="10">The sequence shown here is derived from an EMBL/GenBank/DDBJ whole genome shotgun (WGS) entry which is preliminary data.</text>
</comment>
<evidence type="ECO:0000256" key="8">
    <source>
        <dbReference type="ARBA" id="ARBA00049112"/>
    </source>
</evidence>
<reference evidence="10 11" key="1">
    <citation type="journal article" date="2016" name="Nat. Commun.">
        <title>Thousands of microbial genomes shed light on interconnected biogeochemical processes in an aquifer system.</title>
        <authorList>
            <person name="Anantharaman K."/>
            <person name="Brown C.T."/>
            <person name="Hug L.A."/>
            <person name="Sharon I."/>
            <person name="Castelle C.J."/>
            <person name="Probst A.J."/>
            <person name="Thomas B.C."/>
            <person name="Singh A."/>
            <person name="Wilkins M.J."/>
            <person name="Karaoz U."/>
            <person name="Brodie E.L."/>
            <person name="Williams K.H."/>
            <person name="Hubbard S.S."/>
            <person name="Banfield J.F."/>
        </authorList>
    </citation>
    <scope>NUCLEOTIDE SEQUENCE [LARGE SCALE GENOMIC DNA]</scope>
</reference>
<dbReference type="InterPro" id="IPR006269">
    <property type="entry name" value="KDO8P_synthase"/>
</dbReference>
<dbReference type="InterPro" id="IPR013785">
    <property type="entry name" value="Aldolase_TIM"/>
</dbReference>
<evidence type="ECO:0000259" key="9">
    <source>
        <dbReference type="Pfam" id="PF00793"/>
    </source>
</evidence>
<evidence type="ECO:0000256" key="1">
    <source>
        <dbReference type="ARBA" id="ARBA00004496"/>
    </source>
</evidence>
<accession>A0A1F6GUS7</accession>
<feature type="domain" description="DAHP synthetase I/KDSA" evidence="9">
    <location>
        <begin position="13"/>
        <end position="259"/>
    </location>
</feature>
<evidence type="ECO:0000313" key="10">
    <source>
        <dbReference type="EMBL" id="OGH01809.1"/>
    </source>
</evidence>
<comment type="subcellular location">
    <subcellularLocation>
        <location evidence="1">Cytoplasm</location>
    </subcellularLocation>
</comment>
<dbReference type="AlphaFoldDB" id="A0A1F6GUS7"/>
<dbReference type="GO" id="GO:0008676">
    <property type="term" value="F:3-deoxy-8-phosphooctulonate synthase activity"/>
    <property type="evidence" value="ECO:0007669"/>
    <property type="project" value="UniProtKB-EC"/>
</dbReference>
<dbReference type="UniPathway" id="UPA00030"/>
<dbReference type="NCBIfam" id="NF003543">
    <property type="entry name" value="PRK05198.1"/>
    <property type="match status" value="1"/>
</dbReference>
<dbReference type="Gene3D" id="3.20.20.70">
    <property type="entry name" value="Aldolase class I"/>
    <property type="match status" value="1"/>
</dbReference>
<comment type="similarity">
    <text evidence="4">Belongs to the KdsA family.</text>
</comment>
<protein>
    <recommendedName>
        <fullName evidence="5">3-deoxy-8-phosphooctulonate synthase</fullName>
        <ecNumber evidence="5">2.5.1.55</ecNumber>
    </recommendedName>
</protein>
<dbReference type="PANTHER" id="PTHR21057">
    <property type="entry name" value="PHOSPHO-2-DEHYDRO-3-DEOXYHEPTONATE ALDOLASE"/>
    <property type="match status" value="1"/>
</dbReference>
<dbReference type="GO" id="GO:0009103">
    <property type="term" value="P:lipopolysaccharide biosynthetic process"/>
    <property type="evidence" value="ECO:0007669"/>
    <property type="project" value="UniProtKB-UniPathway"/>
</dbReference>
<evidence type="ECO:0000256" key="7">
    <source>
        <dbReference type="ARBA" id="ARBA00022679"/>
    </source>
</evidence>
<evidence type="ECO:0000256" key="2">
    <source>
        <dbReference type="ARBA" id="ARBA00004756"/>
    </source>
</evidence>
<dbReference type="Proteomes" id="UP000177583">
    <property type="component" value="Unassembled WGS sequence"/>
</dbReference>
<proteinExistence type="inferred from homology"/>
<evidence type="ECO:0000256" key="6">
    <source>
        <dbReference type="ARBA" id="ARBA00022490"/>
    </source>
</evidence>
<evidence type="ECO:0000256" key="3">
    <source>
        <dbReference type="ARBA" id="ARBA00004845"/>
    </source>
</evidence>
<dbReference type="SUPFAM" id="SSF51569">
    <property type="entry name" value="Aldolase"/>
    <property type="match status" value="1"/>
</dbReference>
<dbReference type="EC" id="2.5.1.55" evidence="5"/>
<evidence type="ECO:0000256" key="5">
    <source>
        <dbReference type="ARBA" id="ARBA00012693"/>
    </source>
</evidence>
<evidence type="ECO:0000313" key="11">
    <source>
        <dbReference type="Proteomes" id="UP000177583"/>
    </source>
</evidence>
<dbReference type="UniPathway" id="UPA00357">
    <property type="reaction ID" value="UER00474"/>
</dbReference>
<gene>
    <name evidence="10" type="ORF">A2557_01840</name>
</gene>
<dbReference type="InterPro" id="IPR006218">
    <property type="entry name" value="DAHP1/KDSA"/>
</dbReference>
<comment type="pathway">
    <text evidence="3">Carbohydrate biosynthesis; 3-deoxy-D-manno-octulosonate biosynthesis; 3-deoxy-D-manno-octulosonate from D-ribulose 5-phosphate: step 2/3.</text>
</comment>
<organism evidence="10 11">
    <name type="scientific">Candidatus Lambdaproteobacteria bacterium RIFOXYD2_FULL_56_26</name>
    <dbReference type="NCBI Taxonomy" id="1817773"/>
    <lineage>
        <taxon>Bacteria</taxon>
        <taxon>Pseudomonadati</taxon>
        <taxon>Pseudomonadota</taxon>
        <taxon>Candidatus Lambdaproteobacteria</taxon>
    </lineage>
</organism>
<evidence type="ECO:0000256" key="4">
    <source>
        <dbReference type="ARBA" id="ARBA00010499"/>
    </source>
</evidence>
<comment type="pathway">
    <text evidence="2">Bacterial outer membrane biogenesis; lipopolysaccharide biosynthesis.</text>
</comment>
<comment type="catalytic activity">
    <reaction evidence="8">
        <text>D-arabinose 5-phosphate + phosphoenolpyruvate + H2O = 3-deoxy-alpha-D-manno-2-octulosonate-8-phosphate + phosphate</text>
        <dbReference type="Rhea" id="RHEA:14053"/>
        <dbReference type="ChEBI" id="CHEBI:15377"/>
        <dbReference type="ChEBI" id="CHEBI:43474"/>
        <dbReference type="ChEBI" id="CHEBI:57693"/>
        <dbReference type="ChEBI" id="CHEBI:58702"/>
        <dbReference type="ChEBI" id="CHEBI:85985"/>
        <dbReference type="EC" id="2.5.1.55"/>
    </reaction>
</comment>